<feature type="transmembrane region" description="Helical" evidence="2">
    <location>
        <begin position="15"/>
        <end position="38"/>
    </location>
</feature>
<keyword evidence="2" id="KW-1133">Transmembrane helix</keyword>
<evidence type="ECO:0000256" key="1">
    <source>
        <dbReference type="SAM" id="MobiDB-lite"/>
    </source>
</evidence>
<dbReference type="OrthoDB" id="5855379at2759"/>
<evidence type="ECO:0000313" key="3">
    <source>
        <dbReference type="EMBL" id="PIC54897.1"/>
    </source>
</evidence>
<feature type="region of interest" description="Disordered" evidence="1">
    <location>
        <begin position="43"/>
        <end position="71"/>
    </location>
</feature>
<proteinExistence type="predicted"/>
<organism evidence="3 4">
    <name type="scientific">Caenorhabditis nigoni</name>
    <dbReference type="NCBI Taxonomy" id="1611254"/>
    <lineage>
        <taxon>Eukaryota</taxon>
        <taxon>Metazoa</taxon>
        <taxon>Ecdysozoa</taxon>
        <taxon>Nematoda</taxon>
        <taxon>Chromadorea</taxon>
        <taxon>Rhabditida</taxon>
        <taxon>Rhabditina</taxon>
        <taxon>Rhabditomorpha</taxon>
        <taxon>Rhabditoidea</taxon>
        <taxon>Rhabditidae</taxon>
        <taxon>Peloderinae</taxon>
        <taxon>Caenorhabditis</taxon>
    </lineage>
</organism>
<dbReference type="EMBL" id="PDUG01000001">
    <property type="protein sequence ID" value="PIC54897.1"/>
    <property type="molecule type" value="Genomic_DNA"/>
</dbReference>
<accession>A0A2G5VTD2</accession>
<evidence type="ECO:0000313" key="4">
    <source>
        <dbReference type="Proteomes" id="UP000230233"/>
    </source>
</evidence>
<evidence type="ECO:0000256" key="2">
    <source>
        <dbReference type="SAM" id="Phobius"/>
    </source>
</evidence>
<dbReference type="AlphaFoldDB" id="A0A2G5VTD2"/>
<keyword evidence="2" id="KW-0812">Transmembrane</keyword>
<name>A0A2G5VTD2_9PELO</name>
<gene>
    <name evidence="3" type="primary">Cni-C49G9.2</name>
    <name evidence="3" type="synonym">Cnig_chr_I.g3964</name>
    <name evidence="3" type="ORF">B9Z55_003964</name>
</gene>
<sequence length="99" mass="11240">MQLEHLEGWYQLKQFGVFFLGVAVGVFCTIILFFYGCFKSTSLTRSTRTSESSNQSSDDVVESQMPPSYSSLKFDKPACKPCKCCRIISSMHCKNVFQK</sequence>
<comment type="caution">
    <text evidence="3">The sequence shown here is derived from an EMBL/GenBank/DDBJ whole genome shotgun (WGS) entry which is preliminary data.</text>
</comment>
<protein>
    <submittedName>
        <fullName evidence="3">Uncharacterized protein</fullName>
    </submittedName>
</protein>
<keyword evidence="2" id="KW-0472">Membrane</keyword>
<reference evidence="4" key="1">
    <citation type="submission" date="2017-10" db="EMBL/GenBank/DDBJ databases">
        <title>Rapid genome shrinkage in a self-fertile nematode reveals novel sperm competition proteins.</title>
        <authorList>
            <person name="Yin D."/>
            <person name="Schwarz E.M."/>
            <person name="Thomas C.G."/>
            <person name="Felde R.L."/>
            <person name="Korf I.F."/>
            <person name="Cutter A.D."/>
            <person name="Schartner C.M."/>
            <person name="Ralston E.J."/>
            <person name="Meyer B.J."/>
            <person name="Haag E.S."/>
        </authorList>
    </citation>
    <scope>NUCLEOTIDE SEQUENCE [LARGE SCALE GENOMIC DNA]</scope>
    <source>
        <strain evidence="4">JU1422</strain>
    </source>
</reference>
<dbReference type="Proteomes" id="UP000230233">
    <property type="component" value="Chromosome I"/>
</dbReference>
<feature type="compositionally biased region" description="Low complexity" evidence="1">
    <location>
        <begin position="43"/>
        <end position="64"/>
    </location>
</feature>
<keyword evidence="4" id="KW-1185">Reference proteome</keyword>